<comment type="caution">
    <text evidence="1">The sequence shown here is derived from an EMBL/GenBank/DDBJ whole genome shotgun (WGS) entry which is preliminary data.</text>
</comment>
<feature type="non-terminal residue" evidence="1">
    <location>
        <position position="1"/>
    </location>
</feature>
<dbReference type="EMBL" id="LAZR01018139">
    <property type="protein sequence ID" value="KKL97553.1"/>
    <property type="molecule type" value="Genomic_DNA"/>
</dbReference>
<evidence type="ECO:0000313" key="1">
    <source>
        <dbReference type="EMBL" id="KKL97553.1"/>
    </source>
</evidence>
<reference evidence="1" key="1">
    <citation type="journal article" date="2015" name="Nature">
        <title>Complex archaea that bridge the gap between prokaryotes and eukaryotes.</title>
        <authorList>
            <person name="Spang A."/>
            <person name="Saw J.H."/>
            <person name="Jorgensen S.L."/>
            <person name="Zaremba-Niedzwiedzka K."/>
            <person name="Martijn J."/>
            <person name="Lind A.E."/>
            <person name="van Eijk R."/>
            <person name="Schleper C."/>
            <person name="Guy L."/>
            <person name="Ettema T.J."/>
        </authorList>
    </citation>
    <scope>NUCLEOTIDE SEQUENCE</scope>
</reference>
<dbReference type="AlphaFoldDB" id="A0A0F9GFK1"/>
<protein>
    <submittedName>
        <fullName evidence="1">Uncharacterized protein</fullName>
    </submittedName>
</protein>
<proteinExistence type="predicted"/>
<organism evidence="1">
    <name type="scientific">marine sediment metagenome</name>
    <dbReference type="NCBI Taxonomy" id="412755"/>
    <lineage>
        <taxon>unclassified sequences</taxon>
        <taxon>metagenomes</taxon>
        <taxon>ecological metagenomes</taxon>
    </lineage>
</organism>
<sequence length="51" mass="5698">LAARLFLLTIPEEIPDTLEGQAVYWKKHYNTPLGKGTARKFVKANSPEVKG</sequence>
<gene>
    <name evidence="1" type="ORF">LCGC14_1833310</name>
</gene>
<accession>A0A0F9GFK1</accession>
<name>A0A0F9GFK1_9ZZZZ</name>